<evidence type="ECO:0000256" key="3">
    <source>
        <dbReference type="ARBA" id="ARBA00011986"/>
    </source>
</evidence>
<dbReference type="PRINTS" id="PR00315">
    <property type="entry name" value="ELONGATNFCT"/>
</dbReference>
<dbReference type="FunCoup" id="H2ZEC1">
    <property type="interactions" value="419"/>
</dbReference>
<dbReference type="GO" id="GO:0005739">
    <property type="term" value="C:mitochondrion"/>
    <property type="evidence" value="ECO:0007669"/>
    <property type="project" value="UniProtKB-SubCell"/>
</dbReference>
<keyword evidence="8" id="KW-0809">Transit peptide</keyword>
<evidence type="ECO:0000313" key="14">
    <source>
        <dbReference type="Proteomes" id="UP000007875"/>
    </source>
</evidence>
<accession>H2ZEC1</accession>
<dbReference type="OMA" id="EGDKEWG"/>
<dbReference type="GO" id="GO:0003924">
    <property type="term" value="F:GTPase activity"/>
    <property type="evidence" value="ECO:0007669"/>
    <property type="project" value="InterPro"/>
</dbReference>
<sequence length="458" mass="49830">MASIGLKQLILLSGRNPLQPLHRIGKYALLNKGTGLICTHRCYAAKASHSRDKVHVNIGTIGHVDHGKTTLTAAITKYLSEHGGAQYFSYEKIDNAPEERARGITINASHVGYETEHRHFGHVDCPGHADYIKNMISGTSSMDAAILVVAATDGTMPQTREHLLLAKQIGVNNLVVFMNKVDAADEEMVELVEMEIRETLSQYGFDGDNTPIVAGSALCFLEDKEPTIGRESIVKLCEAIDQVPIPERDLTSPPVLPIDHVYGIPGRGTVITGCLKQGVLKKGENLDIIGFGKSLKCTVSSMEMFHKTLDRVEAGDQAGILSKGIKREDIRTGMVAVKAGSIKPTRSLIATVYLLSEKEGGGSKPITSGSEQMMFFKTWGCTCRPDMEEDDKMIMPGEQGTMKLTMRVPMVILKGDRFTLRKGSSTIGTGIVTEAQSADKLDMADVFNPQTGGKRMKK</sequence>
<dbReference type="InterPro" id="IPR033720">
    <property type="entry name" value="EFTU_2"/>
</dbReference>
<dbReference type="InterPro" id="IPR005225">
    <property type="entry name" value="Small_GTP-bd"/>
</dbReference>
<dbReference type="Pfam" id="PF03144">
    <property type="entry name" value="GTP_EFTU_D2"/>
    <property type="match status" value="1"/>
</dbReference>
<dbReference type="InterPro" id="IPR009001">
    <property type="entry name" value="Transl_elong_EF1A/Init_IF2_C"/>
</dbReference>
<evidence type="ECO:0000256" key="1">
    <source>
        <dbReference type="ARBA" id="ARBA00004173"/>
    </source>
</evidence>
<reference evidence="14" key="1">
    <citation type="submission" date="2003-08" db="EMBL/GenBank/DDBJ databases">
        <authorList>
            <person name="Birren B."/>
            <person name="Nusbaum C."/>
            <person name="Abebe A."/>
            <person name="Abouelleil A."/>
            <person name="Adekoya E."/>
            <person name="Ait-zahra M."/>
            <person name="Allen N."/>
            <person name="Allen T."/>
            <person name="An P."/>
            <person name="Anderson M."/>
            <person name="Anderson S."/>
            <person name="Arachchi H."/>
            <person name="Armbruster J."/>
            <person name="Bachantsang P."/>
            <person name="Baldwin J."/>
            <person name="Barry A."/>
            <person name="Bayul T."/>
            <person name="Blitshsteyn B."/>
            <person name="Bloom T."/>
            <person name="Blye J."/>
            <person name="Boguslavskiy L."/>
            <person name="Borowsky M."/>
            <person name="Boukhgalter B."/>
            <person name="Brunache A."/>
            <person name="Butler J."/>
            <person name="Calixte N."/>
            <person name="Calvo S."/>
            <person name="Camarata J."/>
            <person name="Campo K."/>
            <person name="Chang J."/>
            <person name="Cheshatsang Y."/>
            <person name="Citroen M."/>
            <person name="Collymore A."/>
            <person name="Considine T."/>
            <person name="Cook A."/>
            <person name="Cooke P."/>
            <person name="Corum B."/>
            <person name="Cuomo C."/>
            <person name="David R."/>
            <person name="Dawoe T."/>
            <person name="Degray S."/>
            <person name="Dodge S."/>
            <person name="Dooley K."/>
            <person name="Dorje P."/>
            <person name="Dorjee K."/>
            <person name="Dorris L."/>
            <person name="Duffey N."/>
            <person name="Dupes A."/>
            <person name="Elkins T."/>
            <person name="Engels R."/>
            <person name="Erickson J."/>
            <person name="Farina A."/>
            <person name="Faro S."/>
            <person name="Ferreira P."/>
            <person name="Fischer H."/>
            <person name="Fitzgerald M."/>
            <person name="Foley K."/>
            <person name="Gage D."/>
            <person name="Galagan J."/>
            <person name="Gearin G."/>
            <person name="Gnerre S."/>
            <person name="Gnirke A."/>
            <person name="Goyette A."/>
            <person name="Graham J."/>
            <person name="Grandbois E."/>
            <person name="Gyaltsen K."/>
            <person name="Hafez N."/>
            <person name="Hagopian D."/>
            <person name="Hagos B."/>
            <person name="Hall J."/>
            <person name="Hatcher B."/>
            <person name="Heller A."/>
            <person name="Higgins H."/>
            <person name="Honan T."/>
            <person name="Horn A."/>
            <person name="Houde N."/>
            <person name="Hughes L."/>
            <person name="Hulme W."/>
            <person name="Husby E."/>
            <person name="Iliev I."/>
            <person name="Jaffe D."/>
            <person name="Jones C."/>
            <person name="Kamal M."/>
            <person name="Kamat A."/>
            <person name="Kamvysselis M."/>
            <person name="Karlsson E."/>
            <person name="Kells C."/>
            <person name="Kieu A."/>
            <person name="Kisner P."/>
            <person name="Kodira C."/>
            <person name="Kulbokas E."/>
            <person name="Labutti K."/>
            <person name="Lama D."/>
            <person name="Landers T."/>
            <person name="Leger J."/>
            <person name="Levine S."/>
            <person name="Lewis D."/>
            <person name="Lewis T."/>
            <person name="Lindblad-toh K."/>
            <person name="Liu X."/>
            <person name="Lokyitsang T."/>
            <person name="Lokyitsang Y."/>
            <person name="Lucien O."/>
            <person name="Lui A."/>
            <person name="Ma L.J."/>
            <person name="Mabbitt R."/>
            <person name="Macdonald J."/>
            <person name="Maclean C."/>
            <person name="Major J."/>
            <person name="Manning J."/>
            <person name="Marabella R."/>
            <person name="Maru K."/>
            <person name="Matthews C."/>
            <person name="Mauceli E."/>
            <person name="Mccarthy M."/>
            <person name="Mcdonough S."/>
            <person name="Mcghee T."/>
            <person name="Meldrim J."/>
            <person name="Meneus L."/>
            <person name="Mesirov J."/>
            <person name="Mihalev A."/>
            <person name="Mihova T."/>
            <person name="Mikkelsen T."/>
            <person name="Mlenga V."/>
            <person name="Moru K."/>
            <person name="Mozes J."/>
            <person name="Mulrain L."/>
            <person name="Munson G."/>
            <person name="Naylor J."/>
            <person name="Newes C."/>
            <person name="Nguyen C."/>
            <person name="Nguyen N."/>
            <person name="Nguyen T."/>
            <person name="Nicol R."/>
            <person name="Nielsen C."/>
            <person name="Nizzari M."/>
            <person name="Norbu C."/>
            <person name="Norbu N."/>
            <person name="O'donnell P."/>
            <person name="Okoawo O."/>
            <person name="O'leary S."/>
            <person name="Omotosho B."/>
            <person name="O'neill K."/>
            <person name="Osman S."/>
            <person name="Parker S."/>
            <person name="Perrin D."/>
            <person name="Phunkhang P."/>
            <person name="Piqani B."/>
            <person name="Purcell S."/>
            <person name="Rachupka T."/>
            <person name="Ramasamy U."/>
            <person name="Rameau R."/>
            <person name="Ray V."/>
            <person name="Raymond C."/>
            <person name="Retta R."/>
            <person name="Richardson S."/>
            <person name="Rise C."/>
            <person name="Rodriguez J."/>
            <person name="Rogers J."/>
            <person name="Rogov P."/>
            <person name="Rutman M."/>
            <person name="Schupbach R."/>
            <person name="Seaman C."/>
            <person name="Settipalli S."/>
            <person name="Sharpe T."/>
            <person name="Sheridan J."/>
            <person name="Sherpa N."/>
            <person name="Shi J."/>
            <person name="Smirnov S."/>
            <person name="Smith C."/>
            <person name="Sougnez C."/>
            <person name="Spencer B."/>
            <person name="Stalker J."/>
            <person name="Stange-thomann N."/>
            <person name="Stavropoulos S."/>
            <person name="Stetson K."/>
            <person name="Stone C."/>
            <person name="Stone S."/>
            <person name="Stubbs M."/>
            <person name="Talamas J."/>
            <person name="Tchuinga P."/>
            <person name="Tenzing P."/>
            <person name="Tesfaye S."/>
            <person name="Theodore J."/>
            <person name="Thoulutsang Y."/>
            <person name="Topham K."/>
            <person name="Towey S."/>
            <person name="Tsamla T."/>
            <person name="Tsomo N."/>
            <person name="Vallee D."/>
            <person name="Vassiliev H."/>
            <person name="Venkataraman V."/>
            <person name="Vinson J."/>
            <person name="Vo A."/>
            <person name="Wade C."/>
            <person name="Wang S."/>
            <person name="Wangchuk T."/>
            <person name="Wangdi T."/>
            <person name="Whittaker C."/>
            <person name="Wilkinson J."/>
            <person name="Wu Y."/>
            <person name="Wyman D."/>
            <person name="Yadav S."/>
            <person name="Yang S."/>
            <person name="Yang X."/>
            <person name="Yeager S."/>
            <person name="Yee E."/>
            <person name="Young G."/>
            <person name="Zainoun J."/>
            <person name="Zembeck L."/>
            <person name="Zimmer A."/>
            <person name="Zody M."/>
            <person name="Lander E."/>
        </authorList>
    </citation>
    <scope>NUCLEOTIDE SEQUENCE [LARGE SCALE GENOMIC DNA]</scope>
</reference>
<dbReference type="GO" id="GO:0005525">
    <property type="term" value="F:GTP binding"/>
    <property type="evidence" value="ECO:0007669"/>
    <property type="project" value="UniProtKB-KW"/>
</dbReference>
<comment type="catalytic activity">
    <reaction evidence="11">
        <text>GTP + H2O = GDP + phosphate + H(+)</text>
        <dbReference type="Rhea" id="RHEA:19669"/>
        <dbReference type="ChEBI" id="CHEBI:15377"/>
        <dbReference type="ChEBI" id="CHEBI:15378"/>
        <dbReference type="ChEBI" id="CHEBI:37565"/>
        <dbReference type="ChEBI" id="CHEBI:43474"/>
        <dbReference type="ChEBI" id="CHEBI:58189"/>
        <dbReference type="EC" id="3.6.5.3"/>
    </reaction>
    <physiologicalReaction direction="left-to-right" evidence="11">
        <dbReference type="Rhea" id="RHEA:19670"/>
    </physiologicalReaction>
</comment>
<keyword evidence="9" id="KW-0496">Mitochondrion</keyword>
<comment type="similarity">
    <text evidence="2">Belongs to the TRAFAC class translation factor GTPase superfamily. Classic translation factor GTPase family. EF-Tu/EF-1A subfamily.</text>
</comment>
<comment type="subcellular location">
    <subcellularLocation>
        <location evidence="1">Mitochondrion</location>
    </subcellularLocation>
</comment>
<keyword evidence="14" id="KW-1185">Reference proteome</keyword>
<dbReference type="SUPFAM" id="SSF50447">
    <property type="entry name" value="Translation proteins"/>
    <property type="match status" value="1"/>
</dbReference>
<evidence type="ECO:0000256" key="2">
    <source>
        <dbReference type="ARBA" id="ARBA00007249"/>
    </source>
</evidence>
<evidence type="ECO:0000256" key="11">
    <source>
        <dbReference type="ARBA" id="ARBA00051990"/>
    </source>
</evidence>
<organism evidence="13 14">
    <name type="scientific">Ciona savignyi</name>
    <name type="common">Pacific transparent sea squirt</name>
    <dbReference type="NCBI Taxonomy" id="51511"/>
    <lineage>
        <taxon>Eukaryota</taxon>
        <taxon>Metazoa</taxon>
        <taxon>Chordata</taxon>
        <taxon>Tunicata</taxon>
        <taxon>Ascidiacea</taxon>
        <taxon>Phlebobranchia</taxon>
        <taxon>Cionidae</taxon>
        <taxon>Ciona</taxon>
    </lineage>
</organism>
<dbReference type="InterPro" id="IPR027417">
    <property type="entry name" value="P-loop_NTPase"/>
</dbReference>
<name>H2ZEC1_CIOSA</name>
<dbReference type="InterPro" id="IPR031157">
    <property type="entry name" value="G_TR_CS"/>
</dbReference>
<feature type="domain" description="Tr-type G" evidence="12">
    <location>
        <begin position="53"/>
        <end position="247"/>
    </location>
</feature>
<dbReference type="NCBIfam" id="TIGR00231">
    <property type="entry name" value="small_GTP"/>
    <property type="match status" value="1"/>
</dbReference>
<dbReference type="Pfam" id="PF03143">
    <property type="entry name" value="GTP_EFTU_D3"/>
    <property type="match status" value="1"/>
</dbReference>
<protein>
    <recommendedName>
        <fullName evidence="4">Elongation factor Tu, mitochondrial</fullName>
        <ecNumber evidence="3">3.6.5.3</ecNumber>
    </recommendedName>
</protein>
<keyword evidence="6" id="KW-0251">Elongation factor</keyword>
<evidence type="ECO:0000259" key="12">
    <source>
        <dbReference type="PROSITE" id="PS51722"/>
    </source>
</evidence>
<dbReference type="EC" id="3.6.5.3" evidence="3"/>
<evidence type="ECO:0000256" key="7">
    <source>
        <dbReference type="ARBA" id="ARBA00022917"/>
    </source>
</evidence>
<dbReference type="HOGENOM" id="CLU_007265_0_0_1"/>
<keyword evidence="10" id="KW-0342">GTP-binding</keyword>
<dbReference type="SUPFAM" id="SSF52540">
    <property type="entry name" value="P-loop containing nucleoside triphosphate hydrolases"/>
    <property type="match status" value="1"/>
</dbReference>
<keyword evidence="5" id="KW-0547">Nucleotide-binding</keyword>
<dbReference type="PROSITE" id="PS00301">
    <property type="entry name" value="G_TR_1"/>
    <property type="match status" value="1"/>
</dbReference>
<dbReference type="SUPFAM" id="SSF50465">
    <property type="entry name" value="EF-Tu/eEF-1alpha/eIF2-gamma C-terminal domain"/>
    <property type="match status" value="1"/>
</dbReference>
<dbReference type="InterPro" id="IPR009000">
    <property type="entry name" value="Transl_B-barrel_sf"/>
</dbReference>
<dbReference type="Proteomes" id="UP000007875">
    <property type="component" value="Unassembled WGS sequence"/>
</dbReference>
<proteinExistence type="inferred from homology"/>
<dbReference type="CDD" id="cd03697">
    <property type="entry name" value="EFTU_II"/>
    <property type="match status" value="1"/>
</dbReference>
<dbReference type="Pfam" id="PF00009">
    <property type="entry name" value="GTP_EFTU"/>
    <property type="match status" value="1"/>
</dbReference>
<evidence type="ECO:0000256" key="9">
    <source>
        <dbReference type="ARBA" id="ARBA00023128"/>
    </source>
</evidence>
<evidence type="ECO:0000256" key="4">
    <source>
        <dbReference type="ARBA" id="ARBA00017898"/>
    </source>
</evidence>
<keyword evidence="7" id="KW-0648">Protein biosynthesis</keyword>
<dbReference type="NCBIfam" id="NF009373">
    <property type="entry name" value="PRK12736.1"/>
    <property type="match status" value="1"/>
</dbReference>
<dbReference type="Ensembl" id="ENSCSAVT00000016116.1">
    <property type="protein sequence ID" value="ENSCSAVP00000015937.1"/>
    <property type="gene ID" value="ENSCSAVG00000009380.1"/>
</dbReference>
<evidence type="ECO:0000256" key="10">
    <source>
        <dbReference type="ARBA" id="ARBA00023134"/>
    </source>
</evidence>
<dbReference type="AlphaFoldDB" id="H2ZEC1"/>
<dbReference type="Gene3D" id="3.40.50.300">
    <property type="entry name" value="P-loop containing nucleotide triphosphate hydrolases"/>
    <property type="match status" value="1"/>
</dbReference>
<dbReference type="STRING" id="51511.ENSCSAVP00000015937"/>
<dbReference type="InterPro" id="IPR041709">
    <property type="entry name" value="EF-Tu_GTP-bd"/>
</dbReference>
<evidence type="ECO:0000256" key="5">
    <source>
        <dbReference type="ARBA" id="ARBA00022741"/>
    </source>
</evidence>
<dbReference type="PANTHER" id="PTHR43721:SF36">
    <property type="entry name" value="ELONGATION FACTOR TU, MITOCHONDRIAL"/>
    <property type="match status" value="1"/>
</dbReference>
<dbReference type="InterPro" id="IPR004161">
    <property type="entry name" value="EFTu-like_2"/>
</dbReference>
<evidence type="ECO:0000256" key="6">
    <source>
        <dbReference type="ARBA" id="ARBA00022768"/>
    </source>
</evidence>
<dbReference type="InParanoid" id="H2ZEC1"/>
<evidence type="ECO:0000256" key="8">
    <source>
        <dbReference type="ARBA" id="ARBA00022946"/>
    </source>
</evidence>
<dbReference type="FunFam" id="2.40.30.10:FF:000085">
    <property type="entry name" value="Elongation factor Tu"/>
    <property type="match status" value="1"/>
</dbReference>
<dbReference type="GO" id="GO:0070125">
    <property type="term" value="P:mitochondrial translational elongation"/>
    <property type="evidence" value="ECO:0007669"/>
    <property type="project" value="TreeGrafter"/>
</dbReference>
<dbReference type="PROSITE" id="PS51722">
    <property type="entry name" value="G_TR_2"/>
    <property type="match status" value="1"/>
</dbReference>
<dbReference type="GeneTree" id="ENSGT00940000156748"/>
<dbReference type="InterPro" id="IPR004160">
    <property type="entry name" value="Transl_elong_EFTu/EF1A_C"/>
</dbReference>
<dbReference type="eggNOG" id="KOG0460">
    <property type="taxonomic scope" value="Eukaryota"/>
</dbReference>
<dbReference type="NCBIfam" id="NF009372">
    <property type="entry name" value="PRK12735.1"/>
    <property type="match status" value="1"/>
</dbReference>
<dbReference type="InterPro" id="IPR000795">
    <property type="entry name" value="T_Tr_GTP-bd_dom"/>
</dbReference>
<reference evidence="13" key="2">
    <citation type="submission" date="2025-08" db="UniProtKB">
        <authorList>
            <consortium name="Ensembl"/>
        </authorList>
    </citation>
    <scope>IDENTIFICATION</scope>
</reference>
<dbReference type="GO" id="GO:0003746">
    <property type="term" value="F:translation elongation factor activity"/>
    <property type="evidence" value="ECO:0007669"/>
    <property type="project" value="UniProtKB-KW"/>
</dbReference>
<dbReference type="InterPro" id="IPR050055">
    <property type="entry name" value="EF-Tu_GTPase"/>
</dbReference>
<dbReference type="FunFam" id="3.40.50.300:FF:000003">
    <property type="entry name" value="Elongation factor Tu"/>
    <property type="match status" value="1"/>
</dbReference>
<dbReference type="Gene3D" id="2.40.30.10">
    <property type="entry name" value="Translation factors"/>
    <property type="match status" value="2"/>
</dbReference>
<dbReference type="NCBIfam" id="NF000766">
    <property type="entry name" value="PRK00049.1"/>
    <property type="match status" value="1"/>
</dbReference>
<evidence type="ECO:0000313" key="13">
    <source>
        <dbReference type="Ensembl" id="ENSCSAVP00000015937.1"/>
    </source>
</evidence>
<dbReference type="PANTHER" id="PTHR43721">
    <property type="entry name" value="ELONGATION FACTOR TU-RELATED"/>
    <property type="match status" value="1"/>
</dbReference>
<dbReference type="CDD" id="cd01884">
    <property type="entry name" value="EF_Tu"/>
    <property type="match status" value="1"/>
</dbReference>
<reference evidence="13" key="3">
    <citation type="submission" date="2025-09" db="UniProtKB">
        <authorList>
            <consortium name="Ensembl"/>
        </authorList>
    </citation>
    <scope>IDENTIFICATION</scope>
</reference>